<comment type="subcellular location">
    <subcellularLocation>
        <location evidence="1">Nucleus</location>
    </subcellularLocation>
</comment>
<dbReference type="SUPFAM" id="SSF53098">
    <property type="entry name" value="Ribonuclease H-like"/>
    <property type="match status" value="1"/>
</dbReference>
<dbReference type="PROSITE" id="PS50808">
    <property type="entry name" value="ZF_BED"/>
    <property type="match status" value="1"/>
</dbReference>
<evidence type="ECO:0000256" key="1">
    <source>
        <dbReference type="ARBA" id="ARBA00004123"/>
    </source>
</evidence>
<evidence type="ECO:0000256" key="5">
    <source>
        <dbReference type="ARBA" id="ARBA00023015"/>
    </source>
</evidence>
<dbReference type="InterPro" id="IPR012337">
    <property type="entry name" value="RNaseH-like_sf"/>
</dbReference>
<dbReference type="PANTHER" id="PTHR46481:SF10">
    <property type="entry name" value="ZINC FINGER BED DOMAIN-CONTAINING PROTEIN 39"/>
    <property type="match status" value="1"/>
</dbReference>
<evidence type="ECO:0000256" key="2">
    <source>
        <dbReference type="ARBA" id="ARBA00022723"/>
    </source>
</evidence>
<comment type="caution">
    <text evidence="11">The sequence shown here is derived from an EMBL/GenBank/DDBJ whole genome shotgun (WGS) entry which is preliminary data.</text>
</comment>
<keyword evidence="3 8" id="KW-0863">Zinc-finger</keyword>
<dbReference type="InterPro" id="IPR003656">
    <property type="entry name" value="Znf_BED"/>
</dbReference>
<keyword evidence="7" id="KW-0539">Nucleus</keyword>
<evidence type="ECO:0000259" key="10">
    <source>
        <dbReference type="PROSITE" id="PS50808"/>
    </source>
</evidence>
<protein>
    <recommendedName>
        <fullName evidence="10">BED-type domain-containing protein</fullName>
    </recommendedName>
</protein>
<evidence type="ECO:0000256" key="3">
    <source>
        <dbReference type="ARBA" id="ARBA00022771"/>
    </source>
</evidence>
<dbReference type="SMART" id="SM00614">
    <property type="entry name" value="ZnF_BED"/>
    <property type="match status" value="1"/>
</dbReference>
<keyword evidence="5" id="KW-0805">Transcription regulation</keyword>
<dbReference type="CDD" id="cd00024">
    <property type="entry name" value="CD_CSD"/>
    <property type="match status" value="1"/>
</dbReference>
<dbReference type="Proteomes" id="UP001190700">
    <property type="component" value="Unassembled WGS sequence"/>
</dbReference>
<keyword evidence="4" id="KW-0862">Zinc</keyword>
<dbReference type="InterPro" id="IPR052035">
    <property type="entry name" value="ZnF_BED_domain_contain"/>
</dbReference>
<keyword evidence="12" id="KW-1185">Reference proteome</keyword>
<keyword evidence="2" id="KW-0479">Metal-binding</keyword>
<organism evidence="11 12">
    <name type="scientific">Cymbomonas tetramitiformis</name>
    <dbReference type="NCBI Taxonomy" id="36881"/>
    <lineage>
        <taxon>Eukaryota</taxon>
        <taxon>Viridiplantae</taxon>
        <taxon>Chlorophyta</taxon>
        <taxon>Pyramimonadophyceae</taxon>
        <taxon>Pyramimonadales</taxon>
        <taxon>Pyramimonadaceae</taxon>
        <taxon>Cymbomonas</taxon>
    </lineage>
</organism>
<accession>A0AAE0EUW2</accession>
<dbReference type="AlphaFoldDB" id="A0AAE0EUW2"/>
<sequence>MGKRDEADTWEPIEHLPGSEGLIKEFRIADKKRISELELQLEATKTKKRRTAKDAASSETGSGSASVYTEAKIKGRKAACWEHFLERLDDGKTKGLLCKLCGPESEELALSGNTSNMRSHLAHCHKPIFAEICEAEDSAENASVDTAHRQGALDNVSAPYPPWKRDALHKKVSLWIARNGRPLSICEHDIELREFFSFILKDAYTLPTYKLVVQNIIKLSVDGLTKVRSEIDELREDGVLPSIAGDIWSEGTVSLLGIFGYYINNQFEYKQRVIGAIPFGGNVTTLHSPDDEDEDCEETILVVKDTITESVHTTTSDQGSNIASGWKDFDGNECNCHILARSVLLYMRAPGVKPTFSKMHGIVAHFSHSILDVTLLLKCQVNSGKPETRPVKDNDTRSGWGGGYKQCLWLKNNQGPIQLYDVENPKHAKNAVNNPDGSRYKDHILLPSDWEIIRDSTILLKIPYDYVQIAQATSYPTINLVLPMVGLLIFRLNPTSPLKVNKVNVTLCAAVATARGIMYEDFVKRYFTDLQESKLEDYVVATAMDPRYKSFNFIYFGKWRKEPTVVATKKSALSCFMSLDEDEEEEAPVPAVVAPIAQKDELALYLAEPD</sequence>
<evidence type="ECO:0000256" key="8">
    <source>
        <dbReference type="PROSITE-ProRule" id="PRU00027"/>
    </source>
</evidence>
<feature type="region of interest" description="Disordered" evidence="9">
    <location>
        <begin position="43"/>
        <end position="65"/>
    </location>
</feature>
<gene>
    <name evidence="11" type="ORF">CYMTET_50315</name>
</gene>
<dbReference type="SUPFAM" id="SSF57667">
    <property type="entry name" value="beta-beta-alpha zinc fingers"/>
    <property type="match status" value="1"/>
</dbReference>
<dbReference type="InterPro" id="IPR036236">
    <property type="entry name" value="Znf_C2H2_sf"/>
</dbReference>
<feature type="compositionally biased region" description="Low complexity" evidence="9">
    <location>
        <begin position="54"/>
        <end position="65"/>
    </location>
</feature>
<dbReference type="EMBL" id="LGRX02033826">
    <property type="protein sequence ID" value="KAK3239785.1"/>
    <property type="molecule type" value="Genomic_DNA"/>
</dbReference>
<evidence type="ECO:0000313" key="11">
    <source>
        <dbReference type="EMBL" id="KAK3239785.1"/>
    </source>
</evidence>
<name>A0AAE0EUW2_9CHLO</name>
<evidence type="ECO:0000256" key="9">
    <source>
        <dbReference type="SAM" id="MobiDB-lite"/>
    </source>
</evidence>
<dbReference type="GO" id="GO:0003677">
    <property type="term" value="F:DNA binding"/>
    <property type="evidence" value="ECO:0007669"/>
    <property type="project" value="InterPro"/>
</dbReference>
<keyword evidence="6" id="KW-0804">Transcription</keyword>
<evidence type="ECO:0000313" key="12">
    <source>
        <dbReference type="Proteomes" id="UP001190700"/>
    </source>
</evidence>
<evidence type="ECO:0000256" key="6">
    <source>
        <dbReference type="ARBA" id="ARBA00023163"/>
    </source>
</evidence>
<dbReference type="GO" id="GO:0009791">
    <property type="term" value="P:post-embryonic development"/>
    <property type="evidence" value="ECO:0007669"/>
    <property type="project" value="UniProtKB-ARBA"/>
</dbReference>
<feature type="domain" description="BED-type" evidence="10">
    <location>
        <begin position="75"/>
        <end position="132"/>
    </location>
</feature>
<dbReference type="GO" id="GO:0008270">
    <property type="term" value="F:zinc ion binding"/>
    <property type="evidence" value="ECO:0007669"/>
    <property type="project" value="UniProtKB-KW"/>
</dbReference>
<reference evidence="11 12" key="1">
    <citation type="journal article" date="2015" name="Genome Biol. Evol.">
        <title>Comparative Genomics of a Bacterivorous Green Alga Reveals Evolutionary Causalities and Consequences of Phago-Mixotrophic Mode of Nutrition.</title>
        <authorList>
            <person name="Burns J.A."/>
            <person name="Paasch A."/>
            <person name="Narechania A."/>
            <person name="Kim E."/>
        </authorList>
    </citation>
    <scope>NUCLEOTIDE SEQUENCE [LARGE SCALE GENOMIC DNA]</scope>
    <source>
        <strain evidence="11 12">PLY_AMNH</strain>
    </source>
</reference>
<evidence type="ECO:0000256" key="4">
    <source>
        <dbReference type="ARBA" id="ARBA00022833"/>
    </source>
</evidence>
<dbReference type="GO" id="GO:0005634">
    <property type="term" value="C:nucleus"/>
    <property type="evidence" value="ECO:0007669"/>
    <property type="project" value="UniProtKB-SubCell"/>
</dbReference>
<proteinExistence type="predicted"/>
<evidence type="ECO:0000256" key="7">
    <source>
        <dbReference type="ARBA" id="ARBA00023242"/>
    </source>
</evidence>
<dbReference type="PANTHER" id="PTHR46481">
    <property type="entry name" value="ZINC FINGER BED DOMAIN-CONTAINING PROTEIN 4"/>
    <property type="match status" value="1"/>
</dbReference>